<evidence type="ECO:0000256" key="4">
    <source>
        <dbReference type="ARBA" id="ARBA00023186"/>
    </source>
</evidence>
<accession>A0A086J7H5</accession>
<keyword evidence="1" id="KW-0963">Cytoplasm</keyword>
<dbReference type="OrthoDB" id="532420at2759"/>
<dbReference type="Proteomes" id="UP000028828">
    <property type="component" value="Unassembled WGS sequence"/>
</dbReference>
<dbReference type="GO" id="GO:0006364">
    <property type="term" value="P:rRNA processing"/>
    <property type="evidence" value="ECO:0007669"/>
    <property type="project" value="UniProtKB-KW"/>
</dbReference>
<comment type="caution">
    <text evidence="8">The sequence shown here is derived from an EMBL/GenBank/DDBJ whole genome shotgun (WGS) entry which is preliminary data.</text>
</comment>
<evidence type="ECO:0000313" key="8">
    <source>
        <dbReference type="EMBL" id="KFG28093.1"/>
    </source>
</evidence>
<name>A0A086J7H5_TOXGO</name>
<keyword evidence="2" id="KW-0690">Ribosome biogenesis</keyword>
<dbReference type="Gene3D" id="2.40.30.60">
    <property type="entry name" value="RimM"/>
    <property type="match status" value="1"/>
</dbReference>
<dbReference type="EMBL" id="AEYI02002487">
    <property type="protein sequence ID" value="KFG28093.1"/>
    <property type="molecule type" value="Genomic_DNA"/>
</dbReference>
<sequence>MALLLRSRTAAVQLSIFLLFSFVFFLPPLCLALQSTKFSAETHRPLRFRRHTRGFFHSTSCFLHSVQSSSAVSDRKAFLACRLLHPHHSLFCFASTPHLDPREHAVAVDPRLFVRSLVFSRNSRTGEIRPGFLKRQQLRRSLHACTEEDASSQESFFLPERRGRGREGGPETARGFAAPHTGTEKKISPRSRPPADWRALPGAAVPVPGSENCAGKPGEAEHVEAASLPHDGADPFRPFLRPHRARGSLVRADGIKPEFLLSGVVAVRQEGEEVSTGEEGGQTKSGGAETMQGSPEGEKKLPRHTMLLQSLESDWLSVGKVAGVHGLAGEVKVRATTYRVQERLCEPGRRVFYTPPGRGRLISLEIEWARRTAESRVFLMKFKNVGDRTSALSLNGGLLLISAHQARQDLPPGKVLVSDIAGFFVTVHGDPQRNKIGHIVRVIPKETTVRESVIPAADDSLEILLYPDVAAKPLLHDFAPPLRQLPAEIFGEKYLKRSKLEDRMEECGLEVLFQCEFCGKKFRQYDRANAHELRCMHTSSNSTLVADFEGRLLDRRREVLRDFVQQRQERLWRYGRASDSSDEEKPLLLLDEKGDSYSDAEAAVRALGVGDPGERDFVWQTREELRKLEPSERKTDGEWWVDEGEEGTDWIEDDDERFAQVGDGTDRGDLLTLQNLVMGGSQAGRLSAAETDLDAPAGKNTFLLPLTFNQTVWDIDFETRSVAISAPPSLLD</sequence>
<protein>
    <submittedName>
        <fullName evidence="8">16S rRNA processing protein RimM domain-containing protein</fullName>
    </submittedName>
</protein>
<keyword evidence="5" id="KW-0479">Metal-binding</keyword>
<dbReference type="GO" id="GO:0008270">
    <property type="term" value="F:zinc ion binding"/>
    <property type="evidence" value="ECO:0007669"/>
    <property type="project" value="UniProtKB-KW"/>
</dbReference>
<evidence type="ECO:0000256" key="1">
    <source>
        <dbReference type="ARBA" id="ARBA00022490"/>
    </source>
</evidence>
<feature type="domain" description="C2H2-type" evidence="7">
    <location>
        <begin position="513"/>
        <end position="542"/>
    </location>
</feature>
<reference evidence="8 9" key="1">
    <citation type="submission" date="2014-03" db="EMBL/GenBank/DDBJ databases">
        <authorList>
            <person name="Sibley D."/>
            <person name="Venepally P."/>
            <person name="Karamycheva S."/>
            <person name="Hadjithomas M."/>
            <person name="Khan A."/>
            <person name="Brunk B."/>
            <person name="Roos D."/>
            <person name="Caler E."/>
            <person name="Lorenzi H."/>
        </authorList>
    </citation>
    <scope>NUCLEOTIDE SEQUENCE [LARGE SCALE GENOMIC DNA]</scope>
    <source>
        <strain evidence="9">p89</strain>
    </source>
</reference>
<dbReference type="PANTHER" id="PTHR33692:SF1">
    <property type="entry name" value="RIBOSOME MATURATION FACTOR RIMM"/>
    <property type="match status" value="1"/>
</dbReference>
<dbReference type="AlphaFoldDB" id="A0A086J7H5"/>
<keyword evidence="5" id="KW-0863">Zinc-finger</keyword>
<dbReference type="GO" id="GO:0043022">
    <property type="term" value="F:ribosome binding"/>
    <property type="evidence" value="ECO:0007669"/>
    <property type="project" value="InterPro"/>
</dbReference>
<dbReference type="InterPro" id="IPR013087">
    <property type="entry name" value="Znf_C2H2_type"/>
</dbReference>
<feature type="region of interest" description="Disordered" evidence="6">
    <location>
        <begin position="270"/>
        <end position="299"/>
    </location>
</feature>
<dbReference type="GO" id="GO:0005840">
    <property type="term" value="C:ribosome"/>
    <property type="evidence" value="ECO:0007669"/>
    <property type="project" value="InterPro"/>
</dbReference>
<dbReference type="InterPro" id="IPR002676">
    <property type="entry name" value="RimM_N"/>
</dbReference>
<keyword evidence="3" id="KW-0698">rRNA processing</keyword>
<dbReference type="SUPFAM" id="SSF50447">
    <property type="entry name" value="Translation proteins"/>
    <property type="match status" value="1"/>
</dbReference>
<dbReference type="PANTHER" id="PTHR33692">
    <property type="entry name" value="RIBOSOME MATURATION FACTOR RIMM"/>
    <property type="match status" value="1"/>
</dbReference>
<evidence type="ECO:0000256" key="6">
    <source>
        <dbReference type="SAM" id="MobiDB-lite"/>
    </source>
</evidence>
<evidence type="ECO:0000259" key="7">
    <source>
        <dbReference type="PROSITE" id="PS50157"/>
    </source>
</evidence>
<keyword evidence="4" id="KW-0143">Chaperone</keyword>
<evidence type="ECO:0000256" key="3">
    <source>
        <dbReference type="ARBA" id="ARBA00022552"/>
    </source>
</evidence>
<dbReference type="InterPro" id="IPR011961">
    <property type="entry name" value="RimM"/>
</dbReference>
<evidence type="ECO:0000313" key="9">
    <source>
        <dbReference type="Proteomes" id="UP000028828"/>
    </source>
</evidence>
<dbReference type="PROSITE" id="PS50157">
    <property type="entry name" value="ZINC_FINGER_C2H2_2"/>
    <property type="match status" value="1"/>
</dbReference>
<feature type="region of interest" description="Disordered" evidence="6">
    <location>
        <begin position="160"/>
        <end position="196"/>
    </location>
</feature>
<dbReference type="Pfam" id="PF01782">
    <property type="entry name" value="RimM"/>
    <property type="match status" value="1"/>
</dbReference>
<keyword evidence="5" id="KW-0862">Zinc</keyword>
<dbReference type="VEuPathDB" id="ToxoDB:TGP89_321310"/>
<gene>
    <name evidence="8" type="ORF">TGP89_321310</name>
</gene>
<dbReference type="InterPro" id="IPR009000">
    <property type="entry name" value="Transl_B-barrel_sf"/>
</dbReference>
<feature type="compositionally biased region" description="Basic and acidic residues" evidence="6">
    <location>
        <begin position="160"/>
        <end position="169"/>
    </location>
</feature>
<evidence type="ECO:0000256" key="2">
    <source>
        <dbReference type="ARBA" id="ARBA00022517"/>
    </source>
</evidence>
<proteinExistence type="inferred from homology"/>
<evidence type="ECO:0000256" key="5">
    <source>
        <dbReference type="PROSITE-ProRule" id="PRU00042"/>
    </source>
</evidence>
<organism evidence="8 9">
    <name type="scientific">Toxoplasma gondii p89</name>
    <dbReference type="NCBI Taxonomy" id="943119"/>
    <lineage>
        <taxon>Eukaryota</taxon>
        <taxon>Sar</taxon>
        <taxon>Alveolata</taxon>
        <taxon>Apicomplexa</taxon>
        <taxon>Conoidasida</taxon>
        <taxon>Coccidia</taxon>
        <taxon>Eucoccidiorida</taxon>
        <taxon>Eimeriorina</taxon>
        <taxon>Sarcocystidae</taxon>
        <taxon>Toxoplasma</taxon>
    </lineage>
</organism>
<dbReference type="HAMAP" id="MF_00014">
    <property type="entry name" value="Ribosome_mat_RimM"/>
    <property type="match status" value="1"/>
</dbReference>
<dbReference type="PROSITE" id="PS00028">
    <property type="entry name" value="ZINC_FINGER_C2H2_1"/>
    <property type="match status" value="1"/>
</dbReference>
<dbReference type="InterPro" id="IPR036976">
    <property type="entry name" value="RimM_N_sf"/>
</dbReference>